<accession>A0A1H2FY85</accession>
<evidence type="ECO:0000259" key="3">
    <source>
        <dbReference type="PROSITE" id="PS50977"/>
    </source>
</evidence>
<dbReference type="STRING" id="364197.SAMN05216296_1900"/>
<dbReference type="EMBL" id="LT629785">
    <property type="protein sequence ID" value="SDU12220.1"/>
    <property type="molecule type" value="Genomic_DNA"/>
</dbReference>
<name>A0A1H2FY85_9PSED</name>
<evidence type="ECO:0000313" key="4">
    <source>
        <dbReference type="EMBL" id="SDU12220.1"/>
    </source>
</evidence>
<evidence type="ECO:0000256" key="1">
    <source>
        <dbReference type="ARBA" id="ARBA00023125"/>
    </source>
</evidence>
<dbReference type="AlphaFoldDB" id="A0A1H2FY85"/>
<dbReference type="OrthoDB" id="8961953at2"/>
<dbReference type="Proteomes" id="UP000243232">
    <property type="component" value="Chromosome I"/>
</dbReference>
<dbReference type="PROSITE" id="PS50977">
    <property type="entry name" value="HTH_TETR_2"/>
    <property type="match status" value="1"/>
</dbReference>
<dbReference type="Gene3D" id="1.10.357.10">
    <property type="entry name" value="Tetracycline Repressor, domain 2"/>
    <property type="match status" value="1"/>
</dbReference>
<dbReference type="PANTHER" id="PTHR30055:SF223">
    <property type="entry name" value="HTH-TYPE TRANSCRIPTIONAL REGULATOR UIDR"/>
    <property type="match status" value="1"/>
</dbReference>
<dbReference type="Pfam" id="PF00440">
    <property type="entry name" value="TetR_N"/>
    <property type="match status" value="1"/>
</dbReference>
<keyword evidence="1 2" id="KW-0238">DNA-binding</keyword>
<evidence type="ECO:0000256" key="2">
    <source>
        <dbReference type="PROSITE-ProRule" id="PRU00335"/>
    </source>
</evidence>
<evidence type="ECO:0000313" key="5">
    <source>
        <dbReference type="Proteomes" id="UP000243232"/>
    </source>
</evidence>
<reference evidence="5" key="1">
    <citation type="submission" date="2016-10" db="EMBL/GenBank/DDBJ databases">
        <authorList>
            <person name="Varghese N."/>
            <person name="Submissions S."/>
        </authorList>
    </citation>
    <scope>NUCLEOTIDE SEQUENCE [LARGE SCALE GENOMIC DNA]</scope>
    <source>
        <strain evidence="5">DSM 17875</strain>
    </source>
</reference>
<proteinExistence type="predicted"/>
<dbReference type="PANTHER" id="PTHR30055">
    <property type="entry name" value="HTH-TYPE TRANSCRIPTIONAL REGULATOR RUTR"/>
    <property type="match status" value="1"/>
</dbReference>
<dbReference type="InterPro" id="IPR050109">
    <property type="entry name" value="HTH-type_TetR-like_transc_reg"/>
</dbReference>
<dbReference type="SUPFAM" id="SSF46689">
    <property type="entry name" value="Homeodomain-like"/>
    <property type="match status" value="1"/>
</dbReference>
<feature type="domain" description="HTH tetR-type" evidence="3">
    <location>
        <begin position="15"/>
        <end position="75"/>
    </location>
</feature>
<dbReference type="InterPro" id="IPR001647">
    <property type="entry name" value="HTH_TetR"/>
</dbReference>
<organism evidence="4 5">
    <name type="scientific">Pseudomonas pohangensis</name>
    <dbReference type="NCBI Taxonomy" id="364197"/>
    <lineage>
        <taxon>Bacteria</taxon>
        <taxon>Pseudomonadati</taxon>
        <taxon>Pseudomonadota</taxon>
        <taxon>Gammaproteobacteria</taxon>
        <taxon>Pseudomonadales</taxon>
        <taxon>Pseudomonadaceae</taxon>
        <taxon>Pseudomonas</taxon>
    </lineage>
</organism>
<dbReference type="GO" id="GO:0003700">
    <property type="term" value="F:DNA-binding transcription factor activity"/>
    <property type="evidence" value="ECO:0007669"/>
    <property type="project" value="TreeGrafter"/>
</dbReference>
<sequence length="214" mass="23109">MARPRSPGRPSGDAQAQRERLLDAALASFAEVGISASSLRTIAEQAGGTPALVNYYFGSKQKLVEALFEERLQPLFSQVAVELQQAAGNPLQLITIMVSNLNRVLIQNPALPPLWVREILCEGGQLRDLWVRRIGPILPARLAQYFTAAQKQGALNPDLNPGLLVVSLFGMVMLPHAAASLLKGVFPDVGLDEAALTKHTLALLERGLESPHAH</sequence>
<protein>
    <submittedName>
        <fullName evidence="4">Transcriptional regulator, TetR family</fullName>
    </submittedName>
</protein>
<dbReference type="InterPro" id="IPR036271">
    <property type="entry name" value="Tet_transcr_reg_TetR-rel_C_sf"/>
</dbReference>
<dbReference type="PRINTS" id="PR00455">
    <property type="entry name" value="HTHTETR"/>
</dbReference>
<dbReference type="SUPFAM" id="SSF48498">
    <property type="entry name" value="Tetracyclin repressor-like, C-terminal domain"/>
    <property type="match status" value="1"/>
</dbReference>
<dbReference type="InterPro" id="IPR009057">
    <property type="entry name" value="Homeodomain-like_sf"/>
</dbReference>
<dbReference type="GO" id="GO:0000976">
    <property type="term" value="F:transcription cis-regulatory region binding"/>
    <property type="evidence" value="ECO:0007669"/>
    <property type="project" value="TreeGrafter"/>
</dbReference>
<dbReference type="RefSeq" id="WP_090194469.1">
    <property type="nucleotide sequence ID" value="NZ_LT629785.1"/>
</dbReference>
<feature type="DNA-binding region" description="H-T-H motif" evidence="2">
    <location>
        <begin position="38"/>
        <end position="57"/>
    </location>
</feature>
<keyword evidence="5" id="KW-1185">Reference proteome</keyword>
<gene>
    <name evidence="4" type="ORF">SAMN05216296_1900</name>
</gene>